<feature type="compositionally biased region" description="Basic and acidic residues" evidence="1">
    <location>
        <begin position="346"/>
        <end position="370"/>
    </location>
</feature>
<keyword evidence="3" id="KW-1185">Reference proteome</keyword>
<evidence type="ECO:0000313" key="3">
    <source>
        <dbReference type="Proteomes" id="UP000632849"/>
    </source>
</evidence>
<comment type="caution">
    <text evidence="2">The sequence shown here is derived from an EMBL/GenBank/DDBJ whole genome shotgun (WGS) entry which is preliminary data.</text>
</comment>
<feature type="region of interest" description="Disordered" evidence="1">
    <location>
        <begin position="344"/>
        <end position="370"/>
    </location>
</feature>
<name>A0A919BNQ9_STRFL</name>
<accession>A0A919BNQ9</accession>
<evidence type="ECO:0000313" key="2">
    <source>
        <dbReference type="EMBL" id="GHG02081.1"/>
    </source>
</evidence>
<reference evidence="2" key="2">
    <citation type="submission" date="2020-09" db="EMBL/GenBank/DDBJ databases">
        <authorList>
            <person name="Sun Q."/>
            <person name="Ohkuma M."/>
        </authorList>
    </citation>
    <scope>NUCLEOTIDE SEQUENCE</scope>
    <source>
        <strain evidence="2">JCM 4122</strain>
    </source>
</reference>
<reference evidence="2" key="1">
    <citation type="journal article" date="2014" name="Int. J. Syst. Evol. Microbiol.">
        <title>Complete genome sequence of Corynebacterium casei LMG S-19264T (=DSM 44701T), isolated from a smear-ripened cheese.</title>
        <authorList>
            <consortium name="US DOE Joint Genome Institute (JGI-PGF)"/>
            <person name="Walter F."/>
            <person name="Albersmeier A."/>
            <person name="Kalinowski J."/>
            <person name="Ruckert C."/>
        </authorList>
    </citation>
    <scope>NUCLEOTIDE SEQUENCE</scope>
    <source>
        <strain evidence="2">JCM 4122</strain>
    </source>
</reference>
<dbReference type="Proteomes" id="UP000632849">
    <property type="component" value="Unassembled WGS sequence"/>
</dbReference>
<protein>
    <submittedName>
        <fullName evidence="2">Uncharacterized protein</fullName>
    </submittedName>
</protein>
<dbReference type="RefSeq" id="WP_190042064.1">
    <property type="nucleotide sequence ID" value="NZ_BNBE01000001.1"/>
</dbReference>
<evidence type="ECO:0000256" key="1">
    <source>
        <dbReference type="SAM" id="MobiDB-lite"/>
    </source>
</evidence>
<organism evidence="2 3">
    <name type="scientific">Streptomyces filamentosus</name>
    <name type="common">Streptomyces roseosporus</name>
    <dbReference type="NCBI Taxonomy" id="67294"/>
    <lineage>
        <taxon>Bacteria</taxon>
        <taxon>Bacillati</taxon>
        <taxon>Actinomycetota</taxon>
        <taxon>Actinomycetes</taxon>
        <taxon>Kitasatosporales</taxon>
        <taxon>Streptomycetaceae</taxon>
        <taxon>Streptomyces</taxon>
    </lineage>
</organism>
<feature type="region of interest" description="Disordered" evidence="1">
    <location>
        <begin position="110"/>
        <end position="134"/>
    </location>
</feature>
<dbReference type="Gene3D" id="1.10.287.1060">
    <property type="entry name" value="ESAT-6-like"/>
    <property type="match status" value="1"/>
</dbReference>
<dbReference type="EMBL" id="BNBE01000001">
    <property type="protein sequence ID" value="GHG02081.1"/>
    <property type="molecule type" value="Genomic_DNA"/>
</dbReference>
<sequence>MVSVPELTGARPQQWREAADDAVAAAKQCDALASYARDEVAATLRQCWAGDAGRAAREKFVKHAGDYEAAAVGLRAMARTYDDLADDIAAAQRDLTSALDYAHRRGFGVDDSGRVNASGPSGEDAAGKEAERSHAQEVITDALRRAGRADTDAARSLRTVEGMTALGDAKLAQAALLPNSPLGIALRLSGGLDGLHPINVPPNVLSAVNLASAETGISRKLLLSILWQEQQWYQNHNPSLRGPLSEFGRFFDWSLTLGPKPDKSLGITHMKTDTARAVVEKYREQFQLEDGRHLADLGDAELAALIEHQPELDVRLSAYHLKGLREDDHGSDTDKQLFTLYAADTPDVREKNEQYGDESEHRGGDIKARGRNWDAIEPHLDDAMAWEALTDEERLEAIRHLESQTPAGHHVSLETLYRSGQTTGTGTGEPEPGTPSPSPGPAPTPPGNG</sequence>
<gene>
    <name evidence="2" type="ORF">GCM10017667_37170</name>
</gene>
<dbReference type="AlphaFoldDB" id="A0A919BNQ9"/>
<feature type="compositionally biased region" description="Basic and acidic residues" evidence="1">
    <location>
        <begin position="125"/>
        <end position="134"/>
    </location>
</feature>
<feature type="region of interest" description="Disordered" evidence="1">
    <location>
        <begin position="403"/>
        <end position="449"/>
    </location>
</feature>
<feature type="compositionally biased region" description="Low complexity" evidence="1">
    <location>
        <begin position="422"/>
        <end position="431"/>
    </location>
</feature>
<feature type="compositionally biased region" description="Pro residues" evidence="1">
    <location>
        <begin position="432"/>
        <end position="449"/>
    </location>
</feature>
<proteinExistence type="predicted"/>